<comment type="caution">
    <text evidence="1">The sequence shown here is derived from an EMBL/GenBank/DDBJ whole genome shotgun (WGS) entry which is preliminary data.</text>
</comment>
<accession>A0A1L9QJC2</accession>
<dbReference type="EMBL" id="MLAW01000091">
    <property type="protein sequence ID" value="OJJ13854.1"/>
    <property type="molecule type" value="Genomic_DNA"/>
</dbReference>
<protein>
    <submittedName>
        <fullName evidence="1">Uncharacterized protein</fullName>
    </submittedName>
</protein>
<evidence type="ECO:0000313" key="1">
    <source>
        <dbReference type="EMBL" id="OJJ13854.1"/>
    </source>
</evidence>
<proteinExistence type="predicted"/>
<sequence>MEYFEPLLFYESFSQKIEDMRRENKFCFLNHYEFLTLEQLSNPYRVPALVEKNDKRYWDYFIKANQSFDKIDILPQIKPSIKKRLNPNIRSIGVCLSFTRELTAYIETVYDVKHD</sequence>
<gene>
    <name evidence="1" type="ORF">BI308_25530</name>
</gene>
<name>A0A1L9QJC2_9CYAN</name>
<keyword evidence="2" id="KW-1185">Reference proteome</keyword>
<organism evidence="1 2">
    <name type="scientific">Roseofilum reptotaenium AO1-A</name>
    <dbReference type="NCBI Taxonomy" id="1925591"/>
    <lineage>
        <taxon>Bacteria</taxon>
        <taxon>Bacillati</taxon>
        <taxon>Cyanobacteriota</taxon>
        <taxon>Cyanophyceae</taxon>
        <taxon>Desertifilales</taxon>
        <taxon>Desertifilaceae</taxon>
        <taxon>Roseofilum</taxon>
    </lineage>
</organism>
<dbReference type="Proteomes" id="UP000183940">
    <property type="component" value="Unassembled WGS sequence"/>
</dbReference>
<evidence type="ECO:0000313" key="2">
    <source>
        <dbReference type="Proteomes" id="UP000183940"/>
    </source>
</evidence>
<dbReference type="AlphaFoldDB" id="A0A1L9QJC2"/>
<reference evidence="1" key="1">
    <citation type="submission" date="2016-10" db="EMBL/GenBank/DDBJ databases">
        <title>CRISPR-Cas defence system in Roseofilum reptotaenium: evidence of a bacteriophage-cyanobacterium arms race in the coral black band disease.</title>
        <authorList>
            <person name="Buerger P."/>
            <person name="Wood-Charlson E.M."/>
            <person name="Weynberg K.D."/>
            <person name="Willis B."/>
            <person name="Van Oppen M.J."/>
        </authorList>
    </citation>
    <scope>NUCLEOTIDE SEQUENCE [LARGE SCALE GENOMIC DNA]</scope>
    <source>
        <strain evidence="1">AO1-A</strain>
    </source>
</reference>